<reference evidence="2" key="1">
    <citation type="submission" date="2024-06" db="EMBL/GenBank/DDBJ databases">
        <authorList>
            <person name="Fan A."/>
            <person name="Zhang F.Y."/>
            <person name="Zhang L."/>
        </authorList>
    </citation>
    <scope>NUCLEOTIDE SEQUENCE</scope>
    <source>
        <strain evidence="2">Y61</strain>
    </source>
</reference>
<organism evidence="2">
    <name type="scientific">Sporolactobacillus sp. Y61</name>
    <dbReference type="NCBI Taxonomy" id="3160863"/>
    <lineage>
        <taxon>Bacteria</taxon>
        <taxon>Bacillati</taxon>
        <taxon>Bacillota</taxon>
        <taxon>Bacilli</taxon>
        <taxon>Bacillales</taxon>
        <taxon>Sporolactobacillaceae</taxon>
        <taxon>Sporolactobacillus</taxon>
    </lineage>
</organism>
<evidence type="ECO:0000313" key="2">
    <source>
        <dbReference type="EMBL" id="XCJ16598.1"/>
    </source>
</evidence>
<dbReference type="InterPro" id="IPR007813">
    <property type="entry name" value="PilN"/>
</dbReference>
<dbReference type="EMBL" id="CP159510">
    <property type="protein sequence ID" value="XCJ16598.1"/>
    <property type="molecule type" value="Genomic_DNA"/>
</dbReference>
<dbReference type="Pfam" id="PF05137">
    <property type="entry name" value="PilN"/>
    <property type="match status" value="1"/>
</dbReference>
<dbReference type="RefSeq" id="WP_353948055.1">
    <property type="nucleotide sequence ID" value="NZ_CP159510.1"/>
</dbReference>
<dbReference type="AlphaFoldDB" id="A0AAU8IEG9"/>
<feature type="transmembrane region" description="Helical" evidence="1">
    <location>
        <begin position="20"/>
        <end position="40"/>
    </location>
</feature>
<evidence type="ECO:0000256" key="1">
    <source>
        <dbReference type="SAM" id="Phobius"/>
    </source>
</evidence>
<protein>
    <recommendedName>
        <fullName evidence="3">PilN domain-containing protein</fullName>
    </recommendedName>
</protein>
<proteinExistence type="predicted"/>
<keyword evidence="1" id="KW-0472">Membrane</keyword>
<accession>A0AAU8IEG9</accession>
<evidence type="ECO:0008006" key="3">
    <source>
        <dbReference type="Google" id="ProtNLM"/>
    </source>
</evidence>
<sequence>MIDINLLPYEKRTSRAFIRFIMVFAAVCVIALAALFWYAWQLNGTLQDVHQQESIWKARTLKEQDTSGTPNAEQAVRQVRQSQPDVYHALTSLNQRLPDGGAIQNVTIASHRITVQSLLPDFQAVVQFTDRLRRQPFENVETTQISQTGDQSDTMQVTLTMNISKEKDQKP</sequence>
<name>A0AAU8IEG9_9BACL</name>
<gene>
    <name evidence="2" type="ORF">ABNN70_13230</name>
</gene>
<keyword evidence="1" id="KW-0812">Transmembrane</keyword>
<keyword evidence="1" id="KW-1133">Transmembrane helix</keyword>